<sequence length="93" mass="10419">MYLAGNSLAGYNTSMESLAELTSPLPEGLIKSLPIVAESQNAEYICAICRDDSEAPDYRRRKLPCQHIFHEDCLFPWLKQVNSCPLCRSKVGN</sequence>
<protein>
    <recommendedName>
        <fullName evidence="5">RING-type domain-containing protein</fullName>
    </recommendedName>
</protein>
<dbReference type="OrthoDB" id="8062037at2759"/>
<evidence type="ECO:0000313" key="7">
    <source>
        <dbReference type="Proteomes" id="UP000193498"/>
    </source>
</evidence>
<dbReference type="Gene3D" id="3.30.40.10">
    <property type="entry name" value="Zinc/RING finger domain, C3HC4 (zinc finger)"/>
    <property type="match status" value="1"/>
</dbReference>
<keyword evidence="2 4" id="KW-0863">Zinc-finger</keyword>
<keyword evidence="7" id="KW-1185">Reference proteome</keyword>
<dbReference type="GO" id="GO:0008270">
    <property type="term" value="F:zinc ion binding"/>
    <property type="evidence" value="ECO:0007669"/>
    <property type="project" value="UniProtKB-KW"/>
</dbReference>
<reference evidence="6 7" key="1">
    <citation type="submission" date="2016-07" db="EMBL/GenBank/DDBJ databases">
        <title>Pervasive Adenine N6-methylation of Active Genes in Fungi.</title>
        <authorList>
            <consortium name="DOE Joint Genome Institute"/>
            <person name="Mondo S.J."/>
            <person name="Dannebaum R.O."/>
            <person name="Kuo R.C."/>
            <person name="Labutti K."/>
            <person name="Haridas S."/>
            <person name="Kuo A."/>
            <person name="Salamov A."/>
            <person name="Ahrendt S.R."/>
            <person name="Lipzen A."/>
            <person name="Sullivan W."/>
            <person name="Andreopoulos W.B."/>
            <person name="Clum A."/>
            <person name="Lindquist E."/>
            <person name="Daum C."/>
            <person name="Ramamoorthy G.K."/>
            <person name="Gryganskyi A."/>
            <person name="Culley D."/>
            <person name="Magnuson J.K."/>
            <person name="James T.Y."/>
            <person name="O'Malley M.A."/>
            <person name="Stajich J.E."/>
            <person name="Spatafora J.W."/>
            <person name="Visel A."/>
            <person name="Grigoriev I.V."/>
        </authorList>
    </citation>
    <scope>NUCLEOTIDE SEQUENCE [LARGE SCALE GENOMIC DNA]</scope>
    <source>
        <strain evidence="6 7">CBS 931.73</strain>
    </source>
</reference>
<dbReference type="SUPFAM" id="SSF57850">
    <property type="entry name" value="RING/U-box"/>
    <property type="match status" value="1"/>
</dbReference>
<dbReference type="GO" id="GO:0005737">
    <property type="term" value="C:cytoplasm"/>
    <property type="evidence" value="ECO:0007669"/>
    <property type="project" value="TreeGrafter"/>
</dbReference>
<gene>
    <name evidence="6" type="ORF">K493DRAFT_311279</name>
</gene>
<evidence type="ECO:0000313" key="6">
    <source>
        <dbReference type="EMBL" id="ORY04740.1"/>
    </source>
</evidence>
<dbReference type="PANTHER" id="PTHR15710">
    <property type="entry name" value="E3 UBIQUITIN-PROTEIN LIGASE PRAJA"/>
    <property type="match status" value="1"/>
</dbReference>
<evidence type="ECO:0000256" key="1">
    <source>
        <dbReference type="ARBA" id="ARBA00022723"/>
    </source>
</evidence>
<organism evidence="6 7">
    <name type="scientific">Basidiobolus meristosporus CBS 931.73</name>
    <dbReference type="NCBI Taxonomy" id="1314790"/>
    <lineage>
        <taxon>Eukaryota</taxon>
        <taxon>Fungi</taxon>
        <taxon>Fungi incertae sedis</taxon>
        <taxon>Zoopagomycota</taxon>
        <taxon>Entomophthoromycotina</taxon>
        <taxon>Basidiobolomycetes</taxon>
        <taxon>Basidiobolales</taxon>
        <taxon>Basidiobolaceae</taxon>
        <taxon>Basidiobolus</taxon>
    </lineage>
</organism>
<dbReference type="SMART" id="SM00744">
    <property type="entry name" value="RINGv"/>
    <property type="match status" value="1"/>
</dbReference>
<dbReference type="Pfam" id="PF13639">
    <property type="entry name" value="zf-RING_2"/>
    <property type="match status" value="1"/>
</dbReference>
<evidence type="ECO:0000256" key="3">
    <source>
        <dbReference type="ARBA" id="ARBA00022833"/>
    </source>
</evidence>
<proteinExistence type="predicted"/>
<dbReference type="AlphaFoldDB" id="A0A1Y1Z377"/>
<dbReference type="EMBL" id="MCFE01000032">
    <property type="protein sequence ID" value="ORY04740.1"/>
    <property type="molecule type" value="Genomic_DNA"/>
</dbReference>
<feature type="domain" description="RING-type" evidence="5">
    <location>
        <begin position="46"/>
        <end position="88"/>
    </location>
</feature>
<dbReference type="InterPro" id="IPR011016">
    <property type="entry name" value="Znf_RING-CH"/>
</dbReference>
<keyword evidence="3" id="KW-0862">Zinc</keyword>
<evidence type="ECO:0000256" key="2">
    <source>
        <dbReference type="ARBA" id="ARBA00022771"/>
    </source>
</evidence>
<dbReference type="PROSITE" id="PS50089">
    <property type="entry name" value="ZF_RING_2"/>
    <property type="match status" value="1"/>
</dbReference>
<dbReference type="GO" id="GO:0061630">
    <property type="term" value="F:ubiquitin protein ligase activity"/>
    <property type="evidence" value="ECO:0007669"/>
    <property type="project" value="TreeGrafter"/>
</dbReference>
<dbReference type="InterPro" id="IPR001841">
    <property type="entry name" value="Znf_RING"/>
</dbReference>
<dbReference type="InterPro" id="IPR013083">
    <property type="entry name" value="Znf_RING/FYVE/PHD"/>
</dbReference>
<accession>A0A1Y1Z377</accession>
<evidence type="ECO:0000259" key="5">
    <source>
        <dbReference type="PROSITE" id="PS50089"/>
    </source>
</evidence>
<dbReference type="Proteomes" id="UP000193498">
    <property type="component" value="Unassembled WGS sequence"/>
</dbReference>
<evidence type="ECO:0000256" key="4">
    <source>
        <dbReference type="PROSITE-ProRule" id="PRU00175"/>
    </source>
</evidence>
<comment type="caution">
    <text evidence="6">The sequence shown here is derived from an EMBL/GenBank/DDBJ whole genome shotgun (WGS) entry which is preliminary data.</text>
</comment>
<name>A0A1Y1Z377_9FUNG</name>
<keyword evidence="1" id="KW-0479">Metal-binding</keyword>
<dbReference type="SMART" id="SM00184">
    <property type="entry name" value="RING"/>
    <property type="match status" value="1"/>
</dbReference>
<dbReference type="GO" id="GO:0016567">
    <property type="term" value="P:protein ubiquitination"/>
    <property type="evidence" value="ECO:0007669"/>
    <property type="project" value="TreeGrafter"/>
</dbReference>
<dbReference type="InParanoid" id="A0A1Y1Z377"/>
<dbReference type="PANTHER" id="PTHR15710:SF243">
    <property type="entry name" value="E3 UBIQUITIN-PROTEIN LIGASE PRAJA-2 ISOFORM X1"/>
    <property type="match status" value="1"/>
</dbReference>
<dbReference type="STRING" id="1314790.A0A1Y1Z377"/>